<feature type="transmembrane region" description="Helical" evidence="6">
    <location>
        <begin position="17"/>
        <end position="35"/>
    </location>
</feature>
<keyword evidence="5 6" id="KW-0472">Membrane</keyword>
<keyword evidence="8" id="KW-1185">Reference proteome</keyword>
<keyword evidence="3 6" id="KW-0812">Transmembrane</keyword>
<comment type="caution">
    <text evidence="7">The sequence shown here is derived from an EMBL/GenBank/DDBJ whole genome shotgun (WGS) entry which is preliminary data.</text>
</comment>
<dbReference type="PANTHER" id="PTHR37481:SF1">
    <property type="entry name" value="LIPOPOLYSACCHARIDE EXPORT SYSTEM PROTEIN LPTC"/>
    <property type="match status" value="1"/>
</dbReference>
<dbReference type="GO" id="GO:0005886">
    <property type="term" value="C:plasma membrane"/>
    <property type="evidence" value="ECO:0007669"/>
    <property type="project" value="InterPro"/>
</dbReference>
<evidence type="ECO:0000313" key="7">
    <source>
        <dbReference type="EMBL" id="MYL25506.1"/>
    </source>
</evidence>
<evidence type="ECO:0000313" key="8">
    <source>
        <dbReference type="Proteomes" id="UP000460751"/>
    </source>
</evidence>
<proteinExistence type="predicted"/>
<evidence type="ECO:0000256" key="3">
    <source>
        <dbReference type="ARBA" id="ARBA00022692"/>
    </source>
</evidence>
<name>A0A9X4Y916_9GAMM</name>
<evidence type="ECO:0000256" key="6">
    <source>
        <dbReference type="SAM" id="Phobius"/>
    </source>
</evidence>
<dbReference type="GO" id="GO:0030288">
    <property type="term" value="C:outer membrane-bounded periplasmic space"/>
    <property type="evidence" value="ECO:0007669"/>
    <property type="project" value="TreeGrafter"/>
</dbReference>
<dbReference type="NCBIfam" id="TIGR04409">
    <property type="entry name" value="LptC_YrbK"/>
    <property type="match status" value="1"/>
</dbReference>
<accession>A0A9X4Y916</accession>
<dbReference type="GO" id="GO:0017089">
    <property type="term" value="F:glycolipid transfer activity"/>
    <property type="evidence" value="ECO:0007669"/>
    <property type="project" value="TreeGrafter"/>
</dbReference>
<evidence type="ECO:0000256" key="1">
    <source>
        <dbReference type="ARBA" id="ARBA00022475"/>
    </source>
</evidence>
<dbReference type="EMBL" id="WMEX01000001">
    <property type="protein sequence ID" value="MYL25506.1"/>
    <property type="molecule type" value="Genomic_DNA"/>
</dbReference>
<dbReference type="InterPro" id="IPR010664">
    <property type="entry name" value="LipoPS_assembly_LptC-rel"/>
</dbReference>
<dbReference type="Gene3D" id="2.60.450.10">
    <property type="entry name" value="Lipopolysaccharide (LPS) transport protein A like domain"/>
    <property type="match status" value="1"/>
</dbReference>
<reference evidence="7 8" key="1">
    <citation type="submission" date="2019-11" db="EMBL/GenBank/DDBJ databases">
        <title>Genome sequences of 17 halophilic strains isolated from different environments.</title>
        <authorList>
            <person name="Furrow R.E."/>
        </authorList>
    </citation>
    <scope>NUCLEOTIDE SEQUENCE [LARGE SCALE GENOMIC DNA]</scope>
    <source>
        <strain evidence="7 8">22507_15_FS</strain>
    </source>
</reference>
<keyword evidence="2" id="KW-0997">Cell inner membrane</keyword>
<dbReference type="InterPro" id="IPR026265">
    <property type="entry name" value="LptC"/>
</dbReference>
<protein>
    <submittedName>
        <fullName evidence="7">LPS export ABC transporter periplasmic protein LptC</fullName>
    </submittedName>
</protein>
<keyword evidence="4 6" id="KW-1133">Transmembrane helix</keyword>
<keyword evidence="1" id="KW-1003">Cell membrane</keyword>
<gene>
    <name evidence="7" type="primary">lptC</name>
    <name evidence="7" type="ORF">GLW01_01715</name>
</gene>
<dbReference type="AlphaFoldDB" id="A0A9X4Y916"/>
<dbReference type="RefSeq" id="WP_160897924.1">
    <property type="nucleotide sequence ID" value="NZ_WMEX01000001.1"/>
</dbReference>
<dbReference type="GO" id="GO:0015221">
    <property type="term" value="F:lipopolysaccharide transmembrane transporter activity"/>
    <property type="evidence" value="ECO:0007669"/>
    <property type="project" value="InterPro"/>
</dbReference>
<dbReference type="OrthoDB" id="6194582at2"/>
<dbReference type="Pfam" id="PF06835">
    <property type="entry name" value="LptC"/>
    <property type="match status" value="1"/>
</dbReference>
<organism evidence="7 8">
    <name type="scientific">Vreelandella halophila</name>
    <dbReference type="NCBI Taxonomy" id="86177"/>
    <lineage>
        <taxon>Bacteria</taxon>
        <taxon>Pseudomonadati</taxon>
        <taxon>Pseudomonadota</taxon>
        <taxon>Gammaproteobacteria</taxon>
        <taxon>Oceanospirillales</taxon>
        <taxon>Halomonadaceae</taxon>
        <taxon>Vreelandella</taxon>
    </lineage>
</organism>
<dbReference type="Proteomes" id="UP000460751">
    <property type="component" value="Unassembled WGS sequence"/>
</dbReference>
<evidence type="ECO:0000256" key="2">
    <source>
        <dbReference type="ARBA" id="ARBA00022519"/>
    </source>
</evidence>
<dbReference type="PANTHER" id="PTHR37481">
    <property type="entry name" value="LIPOPOLYSACCHARIDE EXPORT SYSTEM PROTEIN LPTC"/>
    <property type="match status" value="1"/>
</dbReference>
<sequence length="201" mass="23106">MKLPDWMLLAWLRDRSIALWGIVGVVLLGLALLVLQEDDPIRDTTATDLRGPQKPDGFVVNATFRAFDSEGRLKSRIRTRRAEQFQDENRVTMERPRAMLMARNGGAPWFVRSRTGLYRPDVAKLMLEKDVRARHSSTERGDVLILSERMTLDNNERIVQTDAPVTLIDRSSVTHAVGMTGWIDERAVRLENDVRSRYFNR</sequence>
<evidence type="ECO:0000256" key="5">
    <source>
        <dbReference type="ARBA" id="ARBA00023136"/>
    </source>
</evidence>
<dbReference type="InterPro" id="IPR052363">
    <property type="entry name" value="LPS_export_LptC"/>
</dbReference>
<evidence type="ECO:0000256" key="4">
    <source>
        <dbReference type="ARBA" id="ARBA00022989"/>
    </source>
</evidence>